<evidence type="ECO:0000313" key="7">
    <source>
        <dbReference type="EnsemblPlants" id="AUR62043780-RA:cds"/>
    </source>
</evidence>
<dbReference type="EnsemblPlants" id="AUR62043780-RA">
    <property type="protein sequence ID" value="AUR62043780-RA:cds"/>
    <property type="gene ID" value="AUR62043780"/>
</dbReference>
<name>A0A803NCG3_CHEQI</name>
<keyword evidence="4" id="KW-0560">Oxidoreductase</keyword>
<evidence type="ECO:0000259" key="5">
    <source>
        <dbReference type="Pfam" id="PF03015"/>
    </source>
</evidence>
<dbReference type="CDD" id="cd05236">
    <property type="entry name" value="FAR-N_SDR_e"/>
    <property type="match status" value="1"/>
</dbReference>
<evidence type="ECO:0000259" key="6">
    <source>
        <dbReference type="Pfam" id="PF07993"/>
    </source>
</evidence>
<evidence type="ECO:0000256" key="4">
    <source>
        <dbReference type="RuleBase" id="RU363097"/>
    </source>
</evidence>
<evidence type="ECO:0000256" key="2">
    <source>
        <dbReference type="ARBA" id="ARBA00022516"/>
    </source>
</evidence>
<dbReference type="SMR" id="A0A803NCG3"/>
<dbReference type="AlphaFoldDB" id="A0A803NCG3"/>
<organism evidence="7 8">
    <name type="scientific">Chenopodium quinoa</name>
    <name type="common">Quinoa</name>
    <dbReference type="NCBI Taxonomy" id="63459"/>
    <lineage>
        <taxon>Eukaryota</taxon>
        <taxon>Viridiplantae</taxon>
        <taxon>Streptophyta</taxon>
        <taxon>Embryophyta</taxon>
        <taxon>Tracheophyta</taxon>
        <taxon>Spermatophyta</taxon>
        <taxon>Magnoliopsida</taxon>
        <taxon>eudicotyledons</taxon>
        <taxon>Gunneridae</taxon>
        <taxon>Pentapetalae</taxon>
        <taxon>Caryophyllales</taxon>
        <taxon>Chenopodiaceae</taxon>
        <taxon>Chenopodioideae</taxon>
        <taxon>Atripliceae</taxon>
        <taxon>Chenopodium</taxon>
    </lineage>
</organism>
<feature type="domain" description="Thioester reductase (TE)" evidence="6">
    <location>
        <begin position="17"/>
        <end position="317"/>
    </location>
</feature>
<dbReference type="CDD" id="cd09071">
    <property type="entry name" value="FAR_C"/>
    <property type="match status" value="1"/>
</dbReference>
<dbReference type="InterPro" id="IPR013120">
    <property type="entry name" value="FAR_NAD-bd"/>
</dbReference>
<dbReference type="PANTHER" id="PTHR11011">
    <property type="entry name" value="MALE STERILITY PROTEIN 2-RELATED"/>
    <property type="match status" value="1"/>
</dbReference>
<dbReference type="GO" id="GO:0102965">
    <property type="term" value="F:alcohol-forming long-chain fatty acyl-CoA reductase activity"/>
    <property type="evidence" value="ECO:0007669"/>
    <property type="project" value="UniProtKB-EC"/>
</dbReference>
<dbReference type="GO" id="GO:0035336">
    <property type="term" value="P:long-chain fatty-acyl-CoA metabolic process"/>
    <property type="evidence" value="ECO:0007669"/>
    <property type="project" value="TreeGrafter"/>
</dbReference>
<feature type="domain" description="Fatty acyl-CoA reductase C-terminal" evidence="5">
    <location>
        <begin position="408"/>
        <end position="480"/>
    </location>
</feature>
<sequence>MDFRSITEFLSNKTILVTGVTGFIAKILVEKILRVQPNVKKLYLLVRPRDAQAADVRVQDEVLGMELFKVLKENLGTNFEAFMSEKISVVAGDISYENLGVTTDQMKDMYKRIDIVINVAATTKFDERYDIALGVNTLGARNVVKFAKTCANIQLLIHVSTAFVCGEKKGLIFESPYAMGETLNGVNGLDIDYEKKLAEQTLSNLKAKDLPEKEIRLMMQNLGNQRAKHYGWPNTYVFTKAMGEMLVGHFRGNLPVVIMRPTIVCSTLKEPFPGWVEGCRTIDSVAVTYGKGILSIFPIDRNMVFDLIPADMFVNSIIVAMKTHVRIPCLTIYQVGTSYRNPVTFKELHDIHYHYFTNNPWSNGEGNPVIIRKCLVLNNIQIFEIILFILLFATRMGLSDLQRTLFNFDKKLKKAMKLVNLYKPYLFFNSIFVDTNTENLIKTARENGLDEDVFNFDPLCINWKDYFINIHIPSIVKYLF</sequence>
<protein>
    <recommendedName>
        <fullName evidence="4">Fatty acyl-CoA reductase</fullName>
        <ecNumber evidence="4">1.2.1.84</ecNumber>
    </recommendedName>
</protein>
<proteinExistence type="inferred from homology"/>
<keyword evidence="4" id="KW-0521">NADP</keyword>
<reference evidence="7" key="1">
    <citation type="journal article" date="2017" name="Nature">
        <title>The genome of Chenopodium quinoa.</title>
        <authorList>
            <person name="Jarvis D.E."/>
            <person name="Ho Y.S."/>
            <person name="Lightfoot D.J."/>
            <person name="Schmoeckel S.M."/>
            <person name="Li B."/>
            <person name="Borm T.J.A."/>
            <person name="Ohyanagi H."/>
            <person name="Mineta K."/>
            <person name="Michell C.T."/>
            <person name="Saber N."/>
            <person name="Kharbatia N.M."/>
            <person name="Rupper R.R."/>
            <person name="Sharp A.R."/>
            <person name="Dally N."/>
            <person name="Boughton B.A."/>
            <person name="Woo Y.H."/>
            <person name="Gao G."/>
            <person name="Schijlen E.G.W.M."/>
            <person name="Guo X."/>
            <person name="Momin A.A."/>
            <person name="Negrao S."/>
            <person name="Al-Babili S."/>
            <person name="Gehring C."/>
            <person name="Roessner U."/>
            <person name="Jung C."/>
            <person name="Murphy K."/>
            <person name="Arold S.T."/>
            <person name="Gojobori T."/>
            <person name="van der Linden C.G."/>
            <person name="van Loo E.N."/>
            <person name="Jellen E.N."/>
            <person name="Maughan P.J."/>
            <person name="Tester M."/>
        </authorList>
    </citation>
    <scope>NUCLEOTIDE SEQUENCE [LARGE SCALE GENOMIC DNA]</scope>
    <source>
        <strain evidence="7">cv. PI 614886</strain>
    </source>
</reference>
<reference evidence="7" key="2">
    <citation type="submission" date="2021-03" db="UniProtKB">
        <authorList>
            <consortium name="EnsemblPlants"/>
        </authorList>
    </citation>
    <scope>IDENTIFICATION</scope>
</reference>
<keyword evidence="2 4" id="KW-0444">Lipid biosynthesis</keyword>
<dbReference type="SUPFAM" id="SSF51735">
    <property type="entry name" value="NAD(P)-binding Rossmann-fold domains"/>
    <property type="match status" value="1"/>
</dbReference>
<keyword evidence="3 4" id="KW-0443">Lipid metabolism</keyword>
<evidence type="ECO:0000256" key="1">
    <source>
        <dbReference type="ARBA" id="ARBA00005928"/>
    </source>
</evidence>
<dbReference type="OMA" id="HLYQKIC"/>
<dbReference type="PANTHER" id="PTHR11011:SF109">
    <property type="entry name" value="FATTY ACYL-COA REDUCTASE 1"/>
    <property type="match status" value="1"/>
</dbReference>
<dbReference type="Pfam" id="PF07993">
    <property type="entry name" value="NAD_binding_4"/>
    <property type="match status" value="1"/>
</dbReference>
<comment type="similarity">
    <text evidence="1 4">Belongs to the fatty acyl-CoA reductase family.</text>
</comment>
<dbReference type="Proteomes" id="UP000596660">
    <property type="component" value="Unplaced"/>
</dbReference>
<comment type="function">
    <text evidence="4">Catalyzes the reduction of fatty acyl-CoA to fatty alcohols.</text>
</comment>
<dbReference type="EC" id="1.2.1.84" evidence="4"/>
<dbReference type="Gramene" id="AUR62043780-RA">
    <property type="protein sequence ID" value="AUR62043780-RA:cds"/>
    <property type="gene ID" value="AUR62043780"/>
</dbReference>
<dbReference type="Pfam" id="PF03015">
    <property type="entry name" value="Sterile"/>
    <property type="match status" value="1"/>
</dbReference>
<keyword evidence="8" id="KW-1185">Reference proteome</keyword>
<comment type="catalytic activity">
    <reaction evidence="4">
        <text>a long-chain fatty acyl-CoA + 2 NADPH + 2 H(+) = a long-chain primary fatty alcohol + 2 NADP(+) + CoA</text>
        <dbReference type="Rhea" id="RHEA:52716"/>
        <dbReference type="ChEBI" id="CHEBI:15378"/>
        <dbReference type="ChEBI" id="CHEBI:57287"/>
        <dbReference type="ChEBI" id="CHEBI:57783"/>
        <dbReference type="ChEBI" id="CHEBI:58349"/>
        <dbReference type="ChEBI" id="CHEBI:77396"/>
        <dbReference type="ChEBI" id="CHEBI:83139"/>
        <dbReference type="EC" id="1.2.1.84"/>
    </reaction>
</comment>
<evidence type="ECO:0000256" key="3">
    <source>
        <dbReference type="ARBA" id="ARBA00023098"/>
    </source>
</evidence>
<dbReference type="GO" id="GO:0080019">
    <property type="term" value="F:alcohol-forming very long-chain fatty acyl-CoA reductase activity"/>
    <property type="evidence" value="ECO:0007669"/>
    <property type="project" value="InterPro"/>
</dbReference>
<dbReference type="InterPro" id="IPR026055">
    <property type="entry name" value="FAR"/>
</dbReference>
<dbReference type="GO" id="GO:0010345">
    <property type="term" value="P:suberin biosynthetic process"/>
    <property type="evidence" value="ECO:0007669"/>
    <property type="project" value="TreeGrafter"/>
</dbReference>
<dbReference type="InterPro" id="IPR033640">
    <property type="entry name" value="FAR_C"/>
</dbReference>
<accession>A0A803NCG3</accession>
<dbReference type="InterPro" id="IPR036291">
    <property type="entry name" value="NAD(P)-bd_dom_sf"/>
</dbReference>
<dbReference type="Gene3D" id="3.40.50.720">
    <property type="entry name" value="NAD(P)-binding Rossmann-like Domain"/>
    <property type="match status" value="1"/>
</dbReference>
<evidence type="ECO:0000313" key="8">
    <source>
        <dbReference type="Proteomes" id="UP000596660"/>
    </source>
</evidence>